<dbReference type="InterPro" id="IPR036188">
    <property type="entry name" value="FAD/NAD-bd_sf"/>
</dbReference>
<protein>
    <submittedName>
        <fullName evidence="1">NAD(P)-binding domain-containing protein</fullName>
    </submittedName>
</protein>
<evidence type="ECO:0000313" key="1">
    <source>
        <dbReference type="EMBL" id="MFC4025521.1"/>
    </source>
</evidence>
<proteinExistence type="predicted"/>
<sequence>MLNLLLPIKHNTRVTSVQKQKNIYYVSTEHMEYKAENIIIATGPFQKPKTPDFLNNLSKEID</sequence>
<gene>
    <name evidence="1" type="ORF">ACFOUV_17205</name>
</gene>
<accession>A0ABV8H2U4</accession>
<dbReference type="Gene3D" id="3.50.50.60">
    <property type="entry name" value="FAD/NAD(P)-binding domain"/>
    <property type="match status" value="1"/>
</dbReference>
<dbReference type="SUPFAM" id="SSF51905">
    <property type="entry name" value="FAD/NAD(P)-binding domain"/>
    <property type="match status" value="1"/>
</dbReference>
<reference evidence="2" key="1">
    <citation type="journal article" date="2019" name="Int. J. Syst. Evol. Microbiol.">
        <title>The Global Catalogue of Microorganisms (GCM) 10K type strain sequencing project: providing services to taxonomists for standard genome sequencing and annotation.</title>
        <authorList>
            <consortium name="The Broad Institute Genomics Platform"/>
            <consortium name="The Broad Institute Genome Sequencing Center for Infectious Disease"/>
            <person name="Wu L."/>
            <person name="Ma J."/>
        </authorList>
    </citation>
    <scope>NUCLEOTIDE SEQUENCE [LARGE SCALE GENOMIC DNA]</scope>
    <source>
        <strain evidence="2">IBRC-M 10703</strain>
    </source>
</reference>
<dbReference type="Pfam" id="PF13738">
    <property type="entry name" value="Pyr_redox_3"/>
    <property type="match status" value="1"/>
</dbReference>
<dbReference type="RefSeq" id="WP_379498081.1">
    <property type="nucleotide sequence ID" value="NZ_JBHSAO010000016.1"/>
</dbReference>
<dbReference type="EMBL" id="JBHSAO010000016">
    <property type="protein sequence ID" value="MFC4025521.1"/>
    <property type="molecule type" value="Genomic_DNA"/>
</dbReference>
<evidence type="ECO:0000313" key="2">
    <source>
        <dbReference type="Proteomes" id="UP001595772"/>
    </source>
</evidence>
<dbReference type="Proteomes" id="UP001595772">
    <property type="component" value="Unassembled WGS sequence"/>
</dbReference>
<name>A0ABV8H2U4_9BACI</name>
<keyword evidence="2" id="KW-1185">Reference proteome</keyword>
<comment type="caution">
    <text evidence="1">The sequence shown here is derived from an EMBL/GenBank/DDBJ whole genome shotgun (WGS) entry which is preliminary data.</text>
</comment>
<organism evidence="1 2">
    <name type="scientific">Oceanobacillus longus</name>
    <dbReference type="NCBI Taxonomy" id="930120"/>
    <lineage>
        <taxon>Bacteria</taxon>
        <taxon>Bacillati</taxon>
        <taxon>Bacillota</taxon>
        <taxon>Bacilli</taxon>
        <taxon>Bacillales</taxon>
        <taxon>Bacillaceae</taxon>
        <taxon>Oceanobacillus</taxon>
    </lineage>
</organism>